<dbReference type="KEGG" id="mcee:MCEL_05280"/>
<dbReference type="Pfam" id="PF06259">
    <property type="entry name" value="Abhydrolase_8"/>
    <property type="match status" value="1"/>
</dbReference>
<dbReference type="InterPro" id="IPR010427">
    <property type="entry name" value="DUF1023"/>
</dbReference>
<dbReference type="SUPFAM" id="SSF53474">
    <property type="entry name" value="alpha/beta-Hydrolases"/>
    <property type="match status" value="1"/>
</dbReference>
<dbReference type="InterPro" id="IPR029058">
    <property type="entry name" value="AB_hydrolase_fold"/>
</dbReference>
<dbReference type="STRING" id="1249101.BST21_05215"/>
<dbReference type="AlphaFoldDB" id="A0A1X0C0Y7"/>
<evidence type="ECO:0000313" key="3">
    <source>
        <dbReference type="Proteomes" id="UP000466431"/>
    </source>
</evidence>
<protein>
    <recommendedName>
        <fullName evidence="1">DUF1023 domain-containing protein</fullName>
    </recommendedName>
</protein>
<dbReference type="Proteomes" id="UP000466431">
    <property type="component" value="Chromosome"/>
</dbReference>
<name>A0A1X0C0Y7_MYCCF</name>
<proteinExistence type="predicted"/>
<gene>
    <name evidence="2" type="ORF">MCEL_05280</name>
</gene>
<accession>A0A1X0C0Y7</accession>
<reference evidence="2 3" key="1">
    <citation type="journal article" date="2019" name="Emerg. Microbes Infect.">
        <title>Comprehensive subspecies identification of 175 nontuberculous mycobacteria species based on 7547 genomic profiles.</title>
        <authorList>
            <person name="Matsumoto Y."/>
            <person name="Kinjo T."/>
            <person name="Motooka D."/>
            <person name="Nabeya D."/>
            <person name="Jung N."/>
            <person name="Uechi K."/>
            <person name="Horii T."/>
            <person name="Iida T."/>
            <person name="Fujita J."/>
            <person name="Nakamura S."/>
        </authorList>
    </citation>
    <scope>NUCLEOTIDE SEQUENCE [LARGE SCALE GENOMIC DNA]</scope>
    <source>
        <strain evidence="2 3">JCM 18439</strain>
    </source>
</reference>
<sequence length="522" mass="53512">MTRPTIGQAEAWRPEALHLLAAGWDRHARLVSAQADTLAAEFSFWSGAAADAARIEAKTVVASADAIARALVLGAAAARDGAAQLASARADVTALVSAATADGFAVDDTGSVSVQSGPSELLVALSGGVPAVAAQMLAVRAAELTGRLGQALDRLDAADADAASDIAEAFVLPAAGDALAGGDVVAAWPTSSQDRIAEQIAAMTPEQRQRLVEAFPSQVGNTDGLPWEMRIEANRTNVAQAVLRERDPDRLALYQNLLAEIDDPAGEHGRIDRQLLAFDPGRASLVELHGDVASASSVAVLVPGLNTTIEGSAANARTARRFVSATHGDTAAITYLGGPFPRGDNLASALAAAADPRYGLAMAPRLVAFSEDVDRTVDATGRRVPVTVIGHSYGGSIVGTAESLGLTSDRTLYVAAAGAGVGVDDPGDWHNRNPDVLRFSMTPPGDLIALVQGIPGGPHGADPDEMPGVIQLPTGRYDDGRPMAGPGAHSDVLNAPSDSWRAILSVITGDLGRDGATSQQAG</sequence>
<dbReference type="OrthoDB" id="5170249at2"/>
<dbReference type="RefSeq" id="WP_083000598.1">
    <property type="nucleotide sequence ID" value="NZ_AP022591.1"/>
</dbReference>
<keyword evidence="3" id="KW-1185">Reference proteome</keyword>
<evidence type="ECO:0000259" key="1">
    <source>
        <dbReference type="Pfam" id="PF06259"/>
    </source>
</evidence>
<organism evidence="2 3">
    <name type="scientific">Mycolicibacterium celeriflavum</name>
    <name type="common">Mycobacterium celeriflavum</name>
    <dbReference type="NCBI Taxonomy" id="1249101"/>
    <lineage>
        <taxon>Bacteria</taxon>
        <taxon>Bacillati</taxon>
        <taxon>Actinomycetota</taxon>
        <taxon>Actinomycetes</taxon>
        <taxon>Mycobacteriales</taxon>
        <taxon>Mycobacteriaceae</taxon>
        <taxon>Mycolicibacterium</taxon>
    </lineage>
</organism>
<evidence type="ECO:0000313" key="2">
    <source>
        <dbReference type="EMBL" id="BBY42233.1"/>
    </source>
</evidence>
<feature type="domain" description="DUF1023" evidence="1">
    <location>
        <begin position="280"/>
        <end position="449"/>
    </location>
</feature>
<dbReference type="EMBL" id="AP022591">
    <property type="protein sequence ID" value="BBY42233.1"/>
    <property type="molecule type" value="Genomic_DNA"/>
</dbReference>